<evidence type="ECO:0000313" key="2">
    <source>
        <dbReference type="Proteomes" id="UP000002493"/>
    </source>
</evidence>
<dbReference type="RefSeq" id="WP_005477165.1">
    <property type="nucleotide sequence ID" value="NC_004605.1"/>
</dbReference>
<protein>
    <submittedName>
        <fullName evidence="1">Uncharacterized protein</fullName>
    </submittedName>
</protein>
<evidence type="ECO:0000313" key="1">
    <source>
        <dbReference type="EMBL" id="BAC62599.1"/>
    </source>
</evidence>
<name>Q87GQ9_VIBPA</name>
<dbReference type="GeneID" id="1191952"/>
<dbReference type="HOGENOM" id="CLU_509904_0_0_6"/>
<dbReference type="eggNOG" id="ENOG5030M8H">
    <property type="taxonomic scope" value="Bacteria"/>
</dbReference>
<organism evidence="1 2">
    <name type="scientific">Vibrio parahaemolyticus serotype O3:K6 (strain RIMD 2210633)</name>
    <dbReference type="NCBI Taxonomy" id="223926"/>
    <lineage>
        <taxon>Bacteria</taxon>
        <taxon>Pseudomonadati</taxon>
        <taxon>Pseudomonadota</taxon>
        <taxon>Gammaproteobacteria</taxon>
        <taxon>Vibrionales</taxon>
        <taxon>Vibrionaceae</taxon>
        <taxon>Vibrio</taxon>
    </lineage>
</organism>
<proteinExistence type="predicted"/>
<dbReference type="Proteomes" id="UP000002493">
    <property type="component" value="Chromosome 2"/>
</dbReference>
<dbReference type="PATRIC" id="fig|223926.6.peg.4182"/>
<gene>
    <name evidence="1" type="ordered locus">VPA1256</name>
</gene>
<accession>Q87GQ9</accession>
<dbReference type="KEGG" id="vpa:VPA1256"/>
<reference evidence="1 2" key="1">
    <citation type="journal article" date="2003" name="Lancet">
        <title>Genome sequence of Vibrio parahaemolyticus: a pathogenic mechanism distinct from that of V. cholerae.</title>
        <authorList>
            <person name="Makino K."/>
            <person name="Oshima K."/>
            <person name="Kurokawa K."/>
            <person name="Yokoyama K."/>
            <person name="Uda T."/>
            <person name="Tagomori K."/>
            <person name="Iijima Y."/>
            <person name="Najima M."/>
            <person name="Nakano M."/>
            <person name="Yamashita A."/>
            <person name="Kubota Y."/>
            <person name="Kimura S."/>
            <person name="Yasunaga T."/>
            <person name="Honda T."/>
            <person name="Shinagawa H."/>
            <person name="Hattori M."/>
            <person name="Iida T."/>
        </authorList>
    </citation>
    <scope>NUCLEOTIDE SEQUENCE [LARGE SCALE GENOMIC DNA]</scope>
    <source>
        <strain evidence="2">RIMD 2210633</strain>
    </source>
</reference>
<sequence length="534" mass="61360">MSFSTDTQKIRNSIKRYTKESVVQHLLTRLHTVYPGEPKAIGRPWTVCLMLEWALELEPNQGANPATEKDVWNILNKIWALQGKATNFADEDNVWLSLRAFFLTQLRFQSNQIVHNYFLVRLFSIMCNEGASRSFRDSFKAQTDIELEDFFVLSVFFFSIFYTLKKPVIKYEEFLPKLSPAYPVTVIKQYLSLVGANFEQLQQLMKIRRGETRGDGGVRVEEYFSEPLLLEKPILILPEGISTAHPYVASIGLSEFVLRTLKTADSRGFRDKFTKEFEEYLAYVFDAYGFETTREEQLKAVYRDNKIQGKVVDFLHQRNGTSIFIDAKGVEPNQKILVTDQSNIIKDKLRDTHLKGIKQAGECADKLSCVGFDDLADFDNRYALIVTHQDFYLGNGAKLASYLGDEYRQRIDEAVAASIPLKNVHFCCIADLEGILALCNETETEISEFLDFCADEEEAPETAKFEMRQHIQAYAEKLASEKNSPIGSDRLVENFEYLTSELADKMSKSRQYWNEGLVKAPEFLQYLRIVKELV</sequence>
<dbReference type="AlphaFoldDB" id="Q87GQ9"/>
<dbReference type="EMBL" id="BA000032">
    <property type="protein sequence ID" value="BAC62599.1"/>
    <property type="molecule type" value="Genomic_DNA"/>
</dbReference>